<evidence type="ECO:0008006" key="5">
    <source>
        <dbReference type="Google" id="ProtNLM"/>
    </source>
</evidence>
<keyword evidence="2" id="KW-1133">Transmembrane helix</keyword>
<dbReference type="InterPro" id="IPR036259">
    <property type="entry name" value="MFS_trans_sf"/>
</dbReference>
<evidence type="ECO:0000256" key="2">
    <source>
        <dbReference type="SAM" id="Phobius"/>
    </source>
</evidence>
<keyword evidence="4" id="KW-1185">Reference proteome</keyword>
<dbReference type="EMBL" id="VDLY02000011">
    <property type="protein sequence ID" value="KAB8163818.1"/>
    <property type="molecule type" value="Genomic_DNA"/>
</dbReference>
<organism evidence="3 4">
    <name type="scientific">Streptomyces mimosae</name>
    <dbReference type="NCBI Taxonomy" id="2586635"/>
    <lineage>
        <taxon>Bacteria</taxon>
        <taxon>Bacillati</taxon>
        <taxon>Actinomycetota</taxon>
        <taxon>Actinomycetes</taxon>
        <taxon>Kitasatosporales</taxon>
        <taxon>Streptomycetaceae</taxon>
        <taxon>Streptomyces</taxon>
    </lineage>
</organism>
<evidence type="ECO:0000313" key="4">
    <source>
        <dbReference type="Proteomes" id="UP000314251"/>
    </source>
</evidence>
<dbReference type="AlphaFoldDB" id="A0A5N6A8L6"/>
<feature type="region of interest" description="Disordered" evidence="1">
    <location>
        <begin position="158"/>
        <end position="210"/>
    </location>
</feature>
<keyword evidence="2" id="KW-0472">Membrane</keyword>
<keyword evidence="2" id="KW-0812">Transmembrane</keyword>
<dbReference type="Gene3D" id="1.20.1250.20">
    <property type="entry name" value="MFS general substrate transporter like domains"/>
    <property type="match status" value="1"/>
</dbReference>
<proteinExistence type="predicted"/>
<sequence length="210" mass="20520">MPNGLIVGCEALFVPYTPGGAWALFAAGAVGMAVGDVTAGRLLSPAARARAVTPLRLLLAAPFALFLLQPPLALAALVVAVASVGFGAGLLVQERLLALTPAERHGQALGLHSAGMLTCQALGATLAGAVASALSPTTTMALLAVASTAVTLSGARALGRTPERALPERAPENAPAPDGPAPESAPGPDGPAPENAPALDGDAAPHSAGT</sequence>
<dbReference type="OrthoDB" id="3287459at2"/>
<comment type="caution">
    <text evidence="3">The sequence shown here is derived from an EMBL/GenBank/DDBJ whole genome shotgun (WGS) entry which is preliminary data.</text>
</comment>
<feature type="compositionally biased region" description="Basic and acidic residues" evidence="1">
    <location>
        <begin position="161"/>
        <end position="171"/>
    </location>
</feature>
<evidence type="ECO:0000313" key="3">
    <source>
        <dbReference type="EMBL" id="KAB8163818.1"/>
    </source>
</evidence>
<dbReference type="SUPFAM" id="SSF103473">
    <property type="entry name" value="MFS general substrate transporter"/>
    <property type="match status" value="1"/>
</dbReference>
<dbReference type="Proteomes" id="UP000314251">
    <property type="component" value="Unassembled WGS sequence"/>
</dbReference>
<accession>A0A5N6A8L6</accession>
<gene>
    <name evidence="3" type="ORF">FH607_017935</name>
</gene>
<protein>
    <recommendedName>
        <fullName evidence="5">MFS transporter</fullName>
    </recommendedName>
</protein>
<reference evidence="3" key="1">
    <citation type="submission" date="2019-10" db="EMBL/GenBank/DDBJ databases">
        <title>Nonomuraea sp. nov., isolated from Phyllanthus amarus.</title>
        <authorList>
            <person name="Klykleung N."/>
            <person name="Tanasupawat S."/>
        </authorList>
    </citation>
    <scope>NUCLEOTIDE SEQUENCE [LARGE SCALE GENOMIC DNA]</scope>
    <source>
        <strain evidence="3">3MP-10</strain>
    </source>
</reference>
<evidence type="ECO:0000256" key="1">
    <source>
        <dbReference type="SAM" id="MobiDB-lite"/>
    </source>
</evidence>
<feature type="transmembrane region" description="Helical" evidence="2">
    <location>
        <begin position="20"/>
        <end position="39"/>
    </location>
</feature>
<feature type="transmembrane region" description="Helical" evidence="2">
    <location>
        <begin position="74"/>
        <end position="92"/>
    </location>
</feature>
<feature type="compositionally biased region" description="Pro residues" evidence="1">
    <location>
        <begin position="177"/>
        <end position="191"/>
    </location>
</feature>
<name>A0A5N6A8L6_9ACTN</name>